<dbReference type="FunCoup" id="E4US22">
    <property type="interactions" value="455"/>
</dbReference>
<dbReference type="PANTHER" id="PTHR22838">
    <property type="entry name" value="WD REPEAT PROTEIN 26-RELATED"/>
    <property type="match status" value="1"/>
</dbReference>
<dbReference type="PROSITE" id="PS50896">
    <property type="entry name" value="LISH"/>
    <property type="match status" value="1"/>
</dbReference>
<dbReference type="InterPro" id="IPR036322">
    <property type="entry name" value="WD40_repeat_dom_sf"/>
</dbReference>
<dbReference type="OMA" id="GHISGCV"/>
<evidence type="ECO:0000256" key="3">
    <source>
        <dbReference type="ARBA" id="ARBA00018741"/>
    </source>
</evidence>
<keyword evidence="4 6" id="KW-0853">WD repeat</keyword>
<evidence type="ECO:0000256" key="4">
    <source>
        <dbReference type="ARBA" id="ARBA00022574"/>
    </source>
</evidence>
<feature type="domain" description="CTLH" evidence="8">
    <location>
        <begin position="317"/>
        <end position="391"/>
    </location>
</feature>
<proteinExistence type="predicted"/>
<evidence type="ECO:0000256" key="6">
    <source>
        <dbReference type="PROSITE-ProRule" id="PRU00221"/>
    </source>
</evidence>
<reference evidence="10" key="1">
    <citation type="journal article" date="2012" name="MBio">
        <title>Comparative genome analysis of Trichophyton rubrum and related dermatophytes reveals candidate genes involved in infection.</title>
        <authorList>
            <person name="Martinez D.A."/>
            <person name="Oliver B.G."/>
            <person name="Graeser Y."/>
            <person name="Goldberg J.M."/>
            <person name="Li W."/>
            <person name="Martinez-Rossi N.M."/>
            <person name="Monod M."/>
            <person name="Shelest E."/>
            <person name="Barton R.C."/>
            <person name="Birch E."/>
            <person name="Brakhage A.A."/>
            <person name="Chen Z."/>
            <person name="Gurr S.J."/>
            <person name="Heiman D."/>
            <person name="Heitman J."/>
            <person name="Kosti I."/>
            <person name="Rossi A."/>
            <person name="Saif S."/>
            <person name="Samalova M."/>
            <person name="Saunders C.W."/>
            <person name="Shea T."/>
            <person name="Summerbell R.C."/>
            <person name="Xu J."/>
            <person name="Young S."/>
            <person name="Zeng Q."/>
            <person name="Birren B.W."/>
            <person name="Cuomo C.A."/>
            <person name="White T.C."/>
        </authorList>
    </citation>
    <scope>NUCLEOTIDE SEQUENCE [LARGE SCALE GENOMIC DNA]</scope>
    <source>
        <strain evidence="10">ATCC MYA-4604 / CBS 118893</strain>
    </source>
</reference>
<dbReference type="PROSITE" id="PS00678">
    <property type="entry name" value="WD_REPEATS_1"/>
    <property type="match status" value="1"/>
</dbReference>
<accession>E4US22</accession>
<dbReference type="InParanoid" id="E4US22"/>
<dbReference type="InterPro" id="IPR015943">
    <property type="entry name" value="WD40/YVTN_repeat-like_dom_sf"/>
</dbReference>
<dbReference type="OrthoDB" id="972532at2759"/>
<evidence type="ECO:0000313" key="10">
    <source>
        <dbReference type="Proteomes" id="UP000002669"/>
    </source>
</evidence>
<evidence type="ECO:0000256" key="7">
    <source>
        <dbReference type="SAM" id="MobiDB-lite"/>
    </source>
</evidence>
<feature type="repeat" description="WD" evidence="6">
    <location>
        <begin position="768"/>
        <end position="793"/>
    </location>
</feature>
<dbReference type="RefSeq" id="XP_003174109.1">
    <property type="nucleotide sequence ID" value="XM_003174061.1"/>
</dbReference>
<dbReference type="Pfam" id="PF00400">
    <property type="entry name" value="WD40"/>
    <property type="match status" value="4"/>
</dbReference>
<feature type="repeat" description="WD" evidence="6">
    <location>
        <begin position="589"/>
        <end position="619"/>
    </location>
</feature>
<feature type="compositionally biased region" description="Polar residues" evidence="7">
    <location>
        <begin position="228"/>
        <end position="240"/>
    </location>
</feature>
<dbReference type="eggNOG" id="KOG0293">
    <property type="taxonomic scope" value="Eukaryota"/>
</dbReference>
<dbReference type="AlphaFoldDB" id="E4US22"/>
<dbReference type="VEuPathDB" id="FungiDB:MGYG_04284"/>
<dbReference type="PROSITE" id="PS50082">
    <property type="entry name" value="WD_REPEATS_2"/>
    <property type="match status" value="4"/>
</dbReference>
<gene>
    <name evidence="9" type="ORF">MGYG_04284</name>
</gene>
<feature type="region of interest" description="Disordered" evidence="7">
    <location>
        <begin position="798"/>
        <end position="826"/>
    </location>
</feature>
<feature type="repeat" description="WD" evidence="6">
    <location>
        <begin position="547"/>
        <end position="588"/>
    </location>
</feature>
<feature type="compositionally biased region" description="Polar residues" evidence="7">
    <location>
        <begin position="168"/>
        <end position="178"/>
    </location>
</feature>
<feature type="compositionally biased region" description="Polar residues" evidence="7">
    <location>
        <begin position="127"/>
        <end position="149"/>
    </location>
</feature>
<dbReference type="Proteomes" id="UP000002669">
    <property type="component" value="Unassembled WGS sequence"/>
</dbReference>
<sequence>MCWQGLAEAKRQRQRQVTFRREARERGTQGQDTIHVNYRRLPRLLLPLMKTFLVVEVAAGREVEHGQQAVNMDARYYSAGVMKLKGSAAVFDLADEPPPHTPVSAGPGLPDPLSSSLDSSVRRTESVQHSQPALGSPDQASQQPTNTLSEAGPRRSRRRRRQDLTPDQPESSESTLVNTAGAAAEHSTETSAAGPQTDNESPPTKRRRYTVDGMRPDGGPSPPNSNGFASVSNGASSSLQKPFLPNSPVGKQSQVEYQDATMSNGSCALSPTYRGHDREEVTRILIQSLYELGYHQAASTLTAESKYELESPGVSAFRTAILGGDWSEAERILLSSFCPDGDAGEVDGVTGKQLAKRDGLVLASGANENEMLFCIRQQKFLELLDQRDLTTALVVLRQELTPLNHDITQLHALSSLLMSTPENLRARAGWGRTVSESRQNLLSELTRSISPSVMIPDHRLAVLLDQVKQTQINNCLYHNTAMSPSLYSDHLCDKSGFPLRTAFELSHHTNEVWYLEFSHDGTKLATTSRDCTVLIYDSTTFEIIHRLTEHTEPVAYATWSPDDTKLITCSQDFKAKMWNVQTGTCLLTIEHHEAPITSASWAPDGESFVTGSLDSKSQLCHWSVPQKKIIYAWRGQYRVRDCAITPDGKRLIAISLQKRIYVYNFITREEEYSVLLKLDLTCLSISADSRYMLVNMSENEVQLLDIETAEVVRRFLGQKQGNFLIRSAFGGAAENFVVSGSEDAKIYIWHKENSRLVESLEGHVSGCVNAVAWNPADPGMFASAGDDRKVRVWMRQPCLGTSSGNKSRRSIRSNPSSSAVSLKPSG</sequence>
<dbReference type="SUPFAM" id="SSF50978">
    <property type="entry name" value="WD40 repeat-like"/>
    <property type="match status" value="1"/>
</dbReference>
<dbReference type="GeneID" id="10029397"/>
<feature type="compositionally biased region" description="Low complexity" evidence="7">
    <location>
        <begin position="180"/>
        <end position="194"/>
    </location>
</feature>
<feature type="repeat" description="WD" evidence="6">
    <location>
        <begin position="505"/>
        <end position="546"/>
    </location>
</feature>
<evidence type="ECO:0000256" key="5">
    <source>
        <dbReference type="ARBA" id="ARBA00022737"/>
    </source>
</evidence>
<dbReference type="PROSITE" id="PS50294">
    <property type="entry name" value="WD_REPEATS_REGION"/>
    <property type="match status" value="1"/>
</dbReference>
<dbReference type="SMART" id="SM00320">
    <property type="entry name" value="WD40"/>
    <property type="match status" value="6"/>
</dbReference>
<keyword evidence="10" id="KW-1185">Reference proteome</keyword>
<dbReference type="InterPro" id="IPR051350">
    <property type="entry name" value="WD_repeat-ST_regulator"/>
</dbReference>
<dbReference type="CDD" id="cd00200">
    <property type="entry name" value="WD40"/>
    <property type="match status" value="1"/>
</dbReference>
<dbReference type="InterPro" id="IPR001680">
    <property type="entry name" value="WD40_rpt"/>
</dbReference>
<dbReference type="STRING" id="535722.E4US22"/>
<protein>
    <recommendedName>
        <fullName evidence="3">Protein FYV10</fullName>
    </recommendedName>
    <alternativeName>
        <fullName evidence="2">Protein fyv10</fullName>
    </alternativeName>
</protein>
<evidence type="ECO:0000313" key="9">
    <source>
        <dbReference type="EMBL" id="EFR01279.1"/>
    </source>
</evidence>
<feature type="region of interest" description="Disordered" evidence="7">
    <location>
        <begin position="93"/>
        <end position="251"/>
    </location>
</feature>
<keyword evidence="5" id="KW-0677">Repeat</keyword>
<comment type="function">
    <text evidence="1">Involved in the proteasome-dependent degradation of fructose-1,6-bisphosphatase.</text>
</comment>
<dbReference type="InterPro" id="IPR006595">
    <property type="entry name" value="CTLH_C"/>
</dbReference>
<evidence type="ECO:0000259" key="8">
    <source>
        <dbReference type="PROSITE" id="PS50897"/>
    </source>
</evidence>
<organism evidence="10">
    <name type="scientific">Arthroderma gypseum (strain ATCC MYA-4604 / CBS 118893)</name>
    <name type="common">Microsporum gypseum</name>
    <dbReference type="NCBI Taxonomy" id="535722"/>
    <lineage>
        <taxon>Eukaryota</taxon>
        <taxon>Fungi</taxon>
        <taxon>Dikarya</taxon>
        <taxon>Ascomycota</taxon>
        <taxon>Pezizomycotina</taxon>
        <taxon>Eurotiomycetes</taxon>
        <taxon>Eurotiomycetidae</taxon>
        <taxon>Onygenales</taxon>
        <taxon>Arthrodermataceae</taxon>
        <taxon>Nannizzia</taxon>
    </lineage>
</organism>
<dbReference type="PROSITE" id="PS50897">
    <property type="entry name" value="CTLH"/>
    <property type="match status" value="1"/>
</dbReference>
<dbReference type="Gene3D" id="2.130.10.10">
    <property type="entry name" value="YVTN repeat-like/Quinoprotein amine dehydrogenase"/>
    <property type="match status" value="1"/>
</dbReference>
<evidence type="ECO:0000256" key="1">
    <source>
        <dbReference type="ARBA" id="ARBA00002343"/>
    </source>
</evidence>
<dbReference type="InterPro" id="IPR006594">
    <property type="entry name" value="LisH"/>
</dbReference>
<feature type="compositionally biased region" description="Low complexity" evidence="7">
    <location>
        <begin position="812"/>
        <end position="826"/>
    </location>
</feature>
<dbReference type="GO" id="GO:0034657">
    <property type="term" value="C:GID complex"/>
    <property type="evidence" value="ECO:0007669"/>
    <property type="project" value="TreeGrafter"/>
</dbReference>
<name>E4US22_ARTGP</name>
<evidence type="ECO:0000256" key="2">
    <source>
        <dbReference type="ARBA" id="ARBA00017917"/>
    </source>
</evidence>
<dbReference type="InterPro" id="IPR019775">
    <property type="entry name" value="WD40_repeat_CS"/>
</dbReference>
<dbReference type="Pfam" id="PF23627">
    <property type="entry name" value="LisH_WDR26"/>
    <property type="match status" value="1"/>
</dbReference>
<dbReference type="PANTHER" id="PTHR22838:SF0">
    <property type="entry name" value="WD REPEAT-CONTAINING PROTEIN 26"/>
    <property type="match status" value="1"/>
</dbReference>
<feature type="compositionally biased region" description="Low complexity" evidence="7">
    <location>
        <begin position="106"/>
        <end position="119"/>
    </location>
</feature>
<dbReference type="EMBL" id="DS989824">
    <property type="protein sequence ID" value="EFR01279.1"/>
    <property type="molecule type" value="Genomic_DNA"/>
</dbReference>
<dbReference type="HOGENOM" id="CLU_000288_57_25_1"/>
<dbReference type="GO" id="GO:0043161">
    <property type="term" value="P:proteasome-mediated ubiquitin-dependent protein catabolic process"/>
    <property type="evidence" value="ECO:0007669"/>
    <property type="project" value="TreeGrafter"/>
</dbReference>